<name>A0A2R5G934_9STRA</name>
<comment type="caution">
    <text evidence="4">The sequence shown here is derived from an EMBL/GenBank/DDBJ whole genome shotgun (WGS) entry which is preliminary data.</text>
</comment>
<dbReference type="InParanoid" id="A0A2R5G934"/>
<dbReference type="PANTHER" id="PTHR11328:SF24">
    <property type="entry name" value="MAJOR FACILITATOR SUPERFAMILY (MFS) PROFILE DOMAIN-CONTAINING PROTEIN"/>
    <property type="match status" value="1"/>
</dbReference>
<feature type="transmembrane region" description="Helical" evidence="3">
    <location>
        <begin position="344"/>
        <end position="363"/>
    </location>
</feature>
<dbReference type="GO" id="GO:0015293">
    <property type="term" value="F:symporter activity"/>
    <property type="evidence" value="ECO:0007669"/>
    <property type="project" value="InterPro"/>
</dbReference>
<dbReference type="Proteomes" id="UP000241890">
    <property type="component" value="Unassembled WGS sequence"/>
</dbReference>
<dbReference type="PANTHER" id="PTHR11328">
    <property type="entry name" value="MAJOR FACILITATOR SUPERFAMILY DOMAIN-CONTAINING PROTEIN"/>
    <property type="match status" value="1"/>
</dbReference>
<feature type="transmembrane region" description="Helical" evidence="3">
    <location>
        <begin position="69"/>
        <end position="91"/>
    </location>
</feature>
<reference evidence="4 5" key="1">
    <citation type="submission" date="2017-12" db="EMBL/GenBank/DDBJ databases">
        <title>Sequencing, de novo assembly and annotation of complete genome of a new Thraustochytrid species, strain FCC1311.</title>
        <authorList>
            <person name="Sedici K."/>
            <person name="Godart F."/>
            <person name="Aiese Cigliano R."/>
            <person name="Sanseverino W."/>
            <person name="Barakat M."/>
            <person name="Ortet P."/>
            <person name="Marechal E."/>
            <person name="Cagnac O."/>
            <person name="Amato A."/>
        </authorList>
    </citation>
    <scope>NUCLEOTIDE SEQUENCE [LARGE SCALE GENOMIC DNA]</scope>
</reference>
<evidence type="ECO:0000313" key="4">
    <source>
        <dbReference type="EMBL" id="GBG26288.1"/>
    </source>
</evidence>
<feature type="transmembrane region" description="Helical" evidence="3">
    <location>
        <begin position="209"/>
        <end position="230"/>
    </location>
</feature>
<comment type="similarity">
    <text evidence="1">Belongs to the major facilitator superfamily.</text>
</comment>
<evidence type="ECO:0000313" key="5">
    <source>
        <dbReference type="Proteomes" id="UP000241890"/>
    </source>
</evidence>
<keyword evidence="3" id="KW-0472">Membrane</keyword>
<accession>A0A2R5G934</accession>
<feature type="transmembrane region" description="Helical" evidence="3">
    <location>
        <begin position="397"/>
        <end position="416"/>
    </location>
</feature>
<feature type="region of interest" description="Disordered" evidence="2">
    <location>
        <begin position="516"/>
        <end position="538"/>
    </location>
</feature>
<dbReference type="Pfam" id="PF13347">
    <property type="entry name" value="MFS_2"/>
    <property type="match status" value="1"/>
</dbReference>
<keyword evidence="3" id="KW-1133">Transmembrane helix</keyword>
<feature type="transmembrane region" description="Helical" evidence="3">
    <location>
        <begin position="492"/>
        <end position="510"/>
    </location>
</feature>
<feature type="transmembrane region" description="Helical" evidence="3">
    <location>
        <begin position="137"/>
        <end position="158"/>
    </location>
</feature>
<gene>
    <name evidence="4" type="ORF">FCC1311_025092</name>
</gene>
<feature type="transmembrane region" description="Helical" evidence="3">
    <location>
        <begin position="164"/>
        <end position="189"/>
    </location>
</feature>
<dbReference type="EMBL" id="BEYU01000019">
    <property type="protein sequence ID" value="GBG26288.1"/>
    <property type="molecule type" value="Genomic_DNA"/>
</dbReference>
<evidence type="ECO:0000256" key="1">
    <source>
        <dbReference type="ARBA" id="ARBA00008335"/>
    </source>
</evidence>
<dbReference type="GO" id="GO:0005886">
    <property type="term" value="C:plasma membrane"/>
    <property type="evidence" value="ECO:0007669"/>
    <property type="project" value="TreeGrafter"/>
</dbReference>
<evidence type="ECO:0000256" key="3">
    <source>
        <dbReference type="SAM" id="Phobius"/>
    </source>
</evidence>
<feature type="transmembrane region" description="Helical" evidence="3">
    <location>
        <begin position="375"/>
        <end position="391"/>
    </location>
</feature>
<protein>
    <submittedName>
        <fullName evidence="4">Inner membrane symporter yicJ</fullName>
    </submittedName>
</protein>
<dbReference type="InterPro" id="IPR039672">
    <property type="entry name" value="MFS_2"/>
</dbReference>
<evidence type="ECO:0000256" key="2">
    <source>
        <dbReference type="SAM" id="MobiDB-lite"/>
    </source>
</evidence>
<feature type="transmembrane region" description="Helical" evidence="3">
    <location>
        <begin position="454"/>
        <end position="472"/>
    </location>
</feature>
<proteinExistence type="inferred from homology"/>
<organism evidence="4 5">
    <name type="scientific">Hondaea fermentalgiana</name>
    <dbReference type="NCBI Taxonomy" id="2315210"/>
    <lineage>
        <taxon>Eukaryota</taxon>
        <taxon>Sar</taxon>
        <taxon>Stramenopiles</taxon>
        <taxon>Bigyra</taxon>
        <taxon>Labyrinthulomycetes</taxon>
        <taxon>Thraustochytrida</taxon>
        <taxon>Thraustochytriidae</taxon>
        <taxon>Hondaea</taxon>
    </lineage>
</organism>
<feature type="transmembrane region" description="Helical" evidence="3">
    <location>
        <begin position="309"/>
        <end position="332"/>
    </location>
</feature>
<dbReference type="AlphaFoldDB" id="A0A2R5G934"/>
<dbReference type="Gene3D" id="1.20.1250.20">
    <property type="entry name" value="MFS general substrate transporter like domains"/>
    <property type="match status" value="1"/>
</dbReference>
<keyword evidence="3" id="KW-0812">Transmembrane</keyword>
<feature type="transmembrane region" description="Helical" evidence="3">
    <location>
        <begin position="242"/>
        <end position="264"/>
    </location>
</feature>
<sequence>MADDLRVGFGTGRGNESDAGLGRGPEPGPVGDAHVEDAKDGVLAIHGERQPSYVHDHDAHVSWYVRVQYALPSLGLAAVQVMMSTFVPKFYTDNLHVSLSVLGYLSLGSLVFDAITDPVVGFLSDFTRSRWGRRRPWIFAGGLYLAACIFGILAPPYGLSENQLVIWACVFVMNIMMASTITRVPWYALGMELTHLHDEKTSVFATREAMYIVGSIFGAGLPLAINFFMGDVESDEDQRDQYVILGILIGIVTAVSNVSCAIEVKERRYHLIPKHPRGTSIAMMYGLSSLLRNYAHLTHDLSHYKPARYLLLSASVYGAATYTGAFFFSYYVDYVVDARDYLEIILIIYIVTAIACIPLWVWLAKRYEKISMARLAMLIQSIVLTGCFFFVREGDFARFQGAVVLAGIGFGGYAALRASLISDLSDVDEWNQEIRTHVRREGGIQGLFDLNSKTLSAIFTGPALVLLGKLGYVPNTAQNYESKLFIRSMYTLFPGILGLVSIAMLSSYDLTREEHSRRKREWGRKRQASQREGQQVAA</sequence>
<dbReference type="SUPFAM" id="SSF103473">
    <property type="entry name" value="MFS general substrate transporter"/>
    <property type="match status" value="1"/>
</dbReference>
<dbReference type="GO" id="GO:0008643">
    <property type="term" value="P:carbohydrate transport"/>
    <property type="evidence" value="ECO:0007669"/>
    <property type="project" value="InterPro"/>
</dbReference>
<feature type="transmembrane region" description="Helical" evidence="3">
    <location>
        <begin position="97"/>
        <end position="116"/>
    </location>
</feature>
<dbReference type="InterPro" id="IPR036259">
    <property type="entry name" value="MFS_trans_sf"/>
</dbReference>
<feature type="region of interest" description="Disordered" evidence="2">
    <location>
        <begin position="9"/>
        <end position="29"/>
    </location>
</feature>
<keyword evidence="5" id="KW-1185">Reference proteome</keyword>
<feature type="compositionally biased region" description="Basic residues" evidence="2">
    <location>
        <begin position="517"/>
        <end position="528"/>
    </location>
</feature>
<dbReference type="OrthoDB" id="197206at2759"/>